<keyword evidence="2 6" id="KW-0812">Transmembrane</keyword>
<dbReference type="GO" id="GO:0005375">
    <property type="term" value="F:copper ion transmembrane transporter activity"/>
    <property type="evidence" value="ECO:0007669"/>
    <property type="project" value="UniProtKB-UniRule"/>
</dbReference>
<reference evidence="8" key="1">
    <citation type="submission" date="2020-06" db="EMBL/GenBank/DDBJ databases">
        <authorList>
            <person name="Li T."/>
            <person name="Hu X."/>
            <person name="Zhang T."/>
            <person name="Song X."/>
            <person name="Zhang H."/>
            <person name="Dai N."/>
            <person name="Sheng W."/>
            <person name="Hou X."/>
            <person name="Wei L."/>
        </authorList>
    </citation>
    <scope>NUCLEOTIDE SEQUENCE</scope>
    <source>
        <strain evidence="8">3651</strain>
        <tissue evidence="8">Leaf</tissue>
    </source>
</reference>
<evidence type="ECO:0000256" key="7">
    <source>
        <dbReference type="SAM" id="MobiDB-lite"/>
    </source>
</evidence>
<dbReference type="GO" id="GO:0005886">
    <property type="term" value="C:plasma membrane"/>
    <property type="evidence" value="ECO:0007669"/>
    <property type="project" value="TreeGrafter"/>
</dbReference>
<proteinExistence type="inferred from homology"/>
<keyword evidence="6" id="KW-0406">Ion transport</keyword>
<dbReference type="PANTHER" id="PTHR12483:SF129">
    <property type="entry name" value="COPPER TRANSPORT PROTEIN"/>
    <property type="match status" value="1"/>
</dbReference>
<dbReference type="AlphaFoldDB" id="A0AAE2D054"/>
<keyword evidence="6" id="KW-0813">Transport</keyword>
<evidence type="ECO:0000256" key="5">
    <source>
        <dbReference type="ARBA" id="ARBA00023136"/>
    </source>
</evidence>
<dbReference type="PANTHER" id="PTHR12483">
    <property type="entry name" value="SOLUTE CARRIER FAMILY 31 COPPER TRANSPORTERS"/>
    <property type="match status" value="1"/>
</dbReference>
<keyword evidence="6" id="KW-0186">Copper</keyword>
<evidence type="ECO:0000313" key="8">
    <source>
        <dbReference type="EMBL" id="KAK4441092.1"/>
    </source>
</evidence>
<reference evidence="8" key="2">
    <citation type="journal article" date="2024" name="Plant">
        <title>Genomic evolution and insights into agronomic trait innovations of Sesamum species.</title>
        <authorList>
            <person name="Miao H."/>
            <person name="Wang L."/>
            <person name="Qu L."/>
            <person name="Liu H."/>
            <person name="Sun Y."/>
            <person name="Le M."/>
            <person name="Wang Q."/>
            <person name="Wei S."/>
            <person name="Zheng Y."/>
            <person name="Lin W."/>
            <person name="Duan Y."/>
            <person name="Cao H."/>
            <person name="Xiong S."/>
            <person name="Wang X."/>
            <person name="Wei L."/>
            <person name="Li C."/>
            <person name="Ma Q."/>
            <person name="Ju M."/>
            <person name="Zhao R."/>
            <person name="Li G."/>
            <person name="Mu C."/>
            <person name="Tian Q."/>
            <person name="Mei H."/>
            <person name="Zhang T."/>
            <person name="Gao T."/>
            <person name="Zhang H."/>
        </authorList>
    </citation>
    <scope>NUCLEOTIDE SEQUENCE</scope>
    <source>
        <strain evidence="8">3651</strain>
    </source>
</reference>
<comment type="subcellular location">
    <subcellularLocation>
        <location evidence="6">Membrane</location>
        <topology evidence="6">Multi-pass membrane protein</topology>
    </subcellularLocation>
</comment>
<evidence type="ECO:0000256" key="3">
    <source>
        <dbReference type="ARBA" id="ARBA00022796"/>
    </source>
</evidence>
<keyword evidence="3 6" id="KW-0187">Copper transport</keyword>
<protein>
    <recommendedName>
        <fullName evidence="6">Copper transport protein</fullName>
    </recommendedName>
</protein>
<dbReference type="EMBL" id="JACGWO010000001">
    <property type="protein sequence ID" value="KAK4441092.1"/>
    <property type="molecule type" value="Genomic_DNA"/>
</dbReference>
<sequence>MENMPGMEGMVPPPPSSPADHQPQHTMTTSSHMIMTHMTFFWGKNAEILFSGWPGTRTGMYVLALIFVFVLSVIVEWLTHCRRTGGVEGPDSFSGGLIRTVVHGIRIGLGYLVMLAVMSFNVGVLIVAVAGHAVGFFLFGSRVFKKSGDSDKGFGPTGAGC</sequence>
<keyword evidence="9" id="KW-1185">Reference proteome</keyword>
<dbReference type="InterPro" id="IPR007274">
    <property type="entry name" value="Cop_transporter"/>
</dbReference>
<comment type="similarity">
    <text evidence="1 6">Belongs to the copper transporter (Ctr) (TC 1.A.56) family. SLC31A subfamily.</text>
</comment>
<comment type="caution">
    <text evidence="8">The sequence shown here is derived from an EMBL/GenBank/DDBJ whole genome shotgun (WGS) entry which is preliminary data.</text>
</comment>
<feature type="compositionally biased region" description="Low complexity" evidence="7">
    <location>
        <begin position="1"/>
        <end position="10"/>
    </location>
</feature>
<gene>
    <name evidence="8" type="ORF">Salat_0444100</name>
</gene>
<dbReference type="Pfam" id="PF04145">
    <property type="entry name" value="Ctr"/>
    <property type="match status" value="2"/>
</dbReference>
<feature type="transmembrane region" description="Helical" evidence="6">
    <location>
        <begin position="59"/>
        <end position="79"/>
    </location>
</feature>
<name>A0AAE2D054_9LAMI</name>
<keyword evidence="4 6" id="KW-1133">Transmembrane helix</keyword>
<feature type="transmembrane region" description="Helical" evidence="6">
    <location>
        <begin position="100"/>
        <end position="118"/>
    </location>
</feature>
<feature type="region of interest" description="Disordered" evidence="7">
    <location>
        <begin position="1"/>
        <end position="27"/>
    </location>
</feature>
<dbReference type="Proteomes" id="UP001293254">
    <property type="component" value="Unassembled WGS sequence"/>
</dbReference>
<keyword evidence="5 6" id="KW-0472">Membrane</keyword>
<evidence type="ECO:0000256" key="1">
    <source>
        <dbReference type="ARBA" id="ARBA00006921"/>
    </source>
</evidence>
<evidence type="ECO:0000256" key="6">
    <source>
        <dbReference type="RuleBase" id="RU367022"/>
    </source>
</evidence>
<evidence type="ECO:0000313" key="9">
    <source>
        <dbReference type="Proteomes" id="UP001293254"/>
    </source>
</evidence>
<evidence type="ECO:0000256" key="2">
    <source>
        <dbReference type="ARBA" id="ARBA00022692"/>
    </source>
</evidence>
<evidence type="ECO:0000256" key="4">
    <source>
        <dbReference type="ARBA" id="ARBA00022989"/>
    </source>
</evidence>
<accession>A0AAE2D054</accession>
<organism evidence="8 9">
    <name type="scientific">Sesamum alatum</name>
    <dbReference type="NCBI Taxonomy" id="300844"/>
    <lineage>
        <taxon>Eukaryota</taxon>
        <taxon>Viridiplantae</taxon>
        <taxon>Streptophyta</taxon>
        <taxon>Embryophyta</taxon>
        <taxon>Tracheophyta</taxon>
        <taxon>Spermatophyta</taxon>
        <taxon>Magnoliopsida</taxon>
        <taxon>eudicotyledons</taxon>
        <taxon>Gunneridae</taxon>
        <taxon>Pentapetalae</taxon>
        <taxon>asterids</taxon>
        <taxon>lamiids</taxon>
        <taxon>Lamiales</taxon>
        <taxon>Pedaliaceae</taxon>
        <taxon>Sesamum</taxon>
    </lineage>
</organism>